<evidence type="ECO:0000313" key="1">
    <source>
        <dbReference type="EMBL" id="RBP16504.1"/>
    </source>
</evidence>
<dbReference type="Pfam" id="PF09365">
    <property type="entry name" value="DUF2461"/>
    <property type="match status" value="1"/>
</dbReference>
<gene>
    <name evidence="1" type="ORF">DFR50_105147</name>
</gene>
<dbReference type="PIRSF" id="PIRSF028451">
    <property type="entry name" value="UCP028451"/>
    <property type="match status" value="1"/>
</dbReference>
<reference evidence="1 2" key="1">
    <citation type="submission" date="2018-06" db="EMBL/GenBank/DDBJ databases">
        <title>Genomic Encyclopedia of Type Strains, Phase IV (KMG-IV): sequencing the most valuable type-strain genomes for metagenomic binning, comparative biology and taxonomic classification.</title>
        <authorList>
            <person name="Goeker M."/>
        </authorList>
    </citation>
    <scope>NUCLEOTIDE SEQUENCE [LARGE SCALE GENOMIC DNA]</scope>
    <source>
        <strain evidence="1 2">DSM 24875</strain>
    </source>
</reference>
<proteinExistence type="predicted"/>
<dbReference type="NCBIfam" id="TIGR02453">
    <property type="entry name" value="TIGR02453 family protein"/>
    <property type="match status" value="1"/>
</dbReference>
<name>A0A366FP70_9HYPH</name>
<dbReference type="InterPro" id="IPR012808">
    <property type="entry name" value="CHP02453"/>
</dbReference>
<protein>
    <submittedName>
        <fullName evidence="1">Uncharacterized protein (TIGR02453 family)</fullName>
    </submittedName>
</protein>
<comment type="caution">
    <text evidence="1">The sequence shown here is derived from an EMBL/GenBank/DDBJ whole genome shotgun (WGS) entry which is preliminary data.</text>
</comment>
<evidence type="ECO:0000313" key="2">
    <source>
        <dbReference type="Proteomes" id="UP000253529"/>
    </source>
</evidence>
<sequence length="226" mass="24949">MAFQGFGRDALPFFRALAFHQTKAWFEENRATYETAVRGPMGDLVEDVAVLLAEAKIPIRGDRKTSLFRIHRDARFSKIKDPYKTNGGLAMTRTGSKTDPGVLYFHLSPEECFFAAGFYRLDPAPLGRLRDAAARAPEAYKAMIGKLAKAGLALSDEDALKRTPRGFETVDDPAILAAVRQRHFIVVRPVSEPEISEPALAPSLGAFARDALPLLAWGWDALTDSR</sequence>
<keyword evidence="2" id="KW-1185">Reference proteome</keyword>
<dbReference type="EMBL" id="QNRK01000005">
    <property type="protein sequence ID" value="RBP16504.1"/>
    <property type="molecule type" value="Genomic_DNA"/>
</dbReference>
<accession>A0A366FP70</accession>
<dbReference type="RefSeq" id="WP_113888294.1">
    <property type="nucleotide sequence ID" value="NZ_QNRK01000005.1"/>
</dbReference>
<dbReference type="AlphaFoldDB" id="A0A366FP70"/>
<dbReference type="InterPro" id="IPR015996">
    <property type="entry name" value="UCP028451"/>
</dbReference>
<dbReference type="Proteomes" id="UP000253529">
    <property type="component" value="Unassembled WGS sequence"/>
</dbReference>
<dbReference type="PANTHER" id="PTHR36452">
    <property type="entry name" value="CHROMOSOME 12, WHOLE GENOME SHOTGUN SEQUENCE"/>
    <property type="match status" value="1"/>
</dbReference>
<dbReference type="PANTHER" id="PTHR36452:SF1">
    <property type="entry name" value="DUF2461 DOMAIN-CONTAINING PROTEIN"/>
    <property type="match status" value="1"/>
</dbReference>
<organism evidence="1 2">
    <name type="scientific">Roseiarcus fermentans</name>
    <dbReference type="NCBI Taxonomy" id="1473586"/>
    <lineage>
        <taxon>Bacteria</taxon>
        <taxon>Pseudomonadati</taxon>
        <taxon>Pseudomonadota</taxon>
        <taxon>Alphaproteobacteria</taxon>
        <taxon>Hyphomicrobiales</taxon>
        <taxon>Roseiarcaceae</taxon>
        <taxon>Roseiarcus</taxon>
    </lineage>
</organism>
<dbReference type="OrthoDB" id="9794241at2"/>